<sequence>FQAGNELFQIPKGHLIEESEVFKDMFTDGGANDEEGKTDLSPIVLGDVDPLNFSALLDILYSSRGANSPPAHTKDVWLAVLRLSLRWEMENIRMICISALDEMVLNATEKVIFAREFFHIPWLRQGYETFITSVQPSEELAGRISAETVVKLFLAREYHGSKSSYCQK</sequence>
<dbReference type="Gene3D" id="3.30.710.10">
    <property type="entry name" value="Potassium Channel Kv1.1, Chain A"/>
    <property type="match status" value="1"/>
</dbReference>
<feature type="non-terminal residue" evidence="2">
    <location>
        <position position="1"/>
    </location>
</feature>
<evidence type="ECO:0000313" key="3">
    <source>
        <dbReference type="Proteomes" id="UP000054144"/>
    </source>
</evidence>
<proteinExistence type="predicted"/>
<dbReference type="AlphaFoldDB" id="A0A0D7A497"/>
<dbReference type="OrthoDB" id="3199068at2759"/>
<evidence type="ECO:0000259" key="1">
    <source>
        <dbReference type="PROSITE" id="PS50097"/>
    </source>
</evidence>
<gene>
    <name evidence="2" type="ORF">FISHEDRAFT_31968</name>
</gene>
<dbReference type="Proteomes" id="UP000054144">
    <property type="component" value="Unassembled WGS sequence"/>
</dbReference>
<dbReference type="InterPro" id="IPR011333">
    <property type="entry name" value="SKP1/BTB/POZ_sf"/>
</dbReference>
<reference evidence="2 3" key="1">
    <citation type="journal article" date="2015" name="Fungal Genet. Biol.">
        <title>Evolution of novel wood decay mechanisms in Agaricales revealed by the genome sequences of Fistulina hepatica and Cylindrobasidium torrendii.</title>
        <authorList>
            <person name="Floudas D."/>
            <person name="Held B.W."/>
            <person name="Riley R."/>
            <person name="Nagy L.G."/>
            <person name="Koehler G."/>
            <person name="Ransdell A.S."/>
            <person name="Younus H."/>
            <person name="Chow J."/>
            <person name="Chiniquy J."/>
            <person name="Lipzen A."/>
            <person name="Tritt A."/>
            <person name="Sun H."/>
            <person name="Haridas S."/>
            <person name="LaButti K."/>
            <person name="Ohm R.A."/>
            <person name="Kues U."/>
            <person name="Blanchette R.A."/>
            <person name="Grigoriev I.V."/>
            <person name="Minto R.E."/>
            <person name="Hibbett D.S."/>
        </authorList>
    </citation>
    <scope>NUCLEOTIDE SEQUENCE [LARGE SCALE GENOMIC DNA]</scope>
    <source>
        <strain evidence="2 3">ATCC 64428</strain>
    </source>
</reference>
<dbReference type="Pfam" id="PF00651">
    <property type="entry name" value="BTB"/>
    <property type="match status" value="1"/>
</dbReference>
<dbReference type="PROSITE" id="PS50097">
    <property type="entry name" value="BTB"/>
    <property type="match status" value="1"/>
</dbReference>
<dbReference type="CDD" id="cd18186">
    <property type="entry name" value="BTB_POZ_ZBTB_KLHL-like"/>
    <property type="match status" value="1"/>
</dbReference>
<dbReference type="SUPFAM" id="SSF54695">
    <property type="entry name" value="POZ domain"/>
    <property type="match status" value="1"/>
</dbReference>
<dbReference type="EMBL" id="KN882047">
    <property type="protein sequence ID" value="KIY45560.1"/>
    <property type="molecule type" value="Genomic_DNA"/>
</dbReference>
<evidence type="ECO:0000313" key="2">
    <source>
        <dbReference type="EMBL" id="KIY45560.1"/>
    </source>
</evidence>
<name>A0A0D7A497_9AGAR</name>
<feature type="domain" description="BTB" evidence="1">
    <location>
        <begin position="1"/>
        <end position="69"/>
    </location>
</feature>
<feature type="non-terminal residue" evidence="2">
    <location>
        <position position="168"/>
    </location>
</feature>
<dbReference type="InterPro" id="IPR000210">
    <property type="entry name" value="BTB/POZ_dom"/>
</dbReference>
<protein>
    <recommendedName>
        <fullName evidence="1">BTB domain-containing protein</fullName>
    </recommendedName>
</protein>
<keyword evidence="3" id="KW-1185">Reference proteome</keyword>
<accession>A0A0D7A497</accession>
<organism evidence="2 3">
    <name type="scientific">Fistulina hepatica ATCC 64428</name>
    <dbReference type="NCBI Taxonomy" id="1128425"/>
    <lineage>
        <taxon>Eukaryota</taxon>
        <taxon>Fungi</taxon>
        <taxon>Dikarya</taxon>
        <taxon>Basidiomycota</taxon>
        <taxon>Agaricomycotina</taxon>
        <taxon>Agaricomycetes</taxon>
        <taxon>Agaricomycetidae</taxon>
        <taxon>Agaricales</taxon>
        <taxon>Fistulinaceae</taxon>
        <taxon>Fistulina</taxon>
    </lineage>
</organism>